<evidence type="ECO:0000256" key="1">
    <source>
        <dbReference type="SAM" id="Phobius"/>
    </source>
</evidence>
<dbReference type="EMBL" id="PQ015379">
    <property type="protein sequence ID" value="XDJ15022.1"/>
    <property type="molecule type" value="Genomic_DNA"/>
</dbReference>
<sequence length="165" mass="17489">MEFLIKSIEKVIEVPLEDAVGYFFCTLCGVLISWIYKCRREGIKMGSYWLENVWASVGVISGAIAAFLLTIITEPGVGKITYLAIGMAADSMLNKPPLPLAVRTAMEKIEAAQNEMGNSGSVVVPPGVRRPDDTAAAVEHAAEKVGKNYVAGVPTGKADSDSVGG</sequence>
<keyword evidence="1" id="KW-0812">Transmembrane</keyword>
<feature type="transmembrane region" description="Helical" evidence="1">
    <location>
        <begin position="20"/>
        <end position="36"/>
    </location>
</feature>
<evidence type="ECO:0000313" key="2">
    <source>
        <dbReference type="EMBL" id="XDJ15022.1"/>
    </source>
</evidence>
<protein>
    <recommendedName>
        <fullName evidence="3">Holin</fullName>
    </recommendedName>
</protein>
<keyword evidence="1" id="KW-0472">Membrane</keyword>
<reference evidence="2" key="1">
    <citation type="submission" date="2024-07" db="EMBL/GenBank/DDBJ databases">
        <authorList>
            <person name="Bringhurst R.M."/>
            <person name="Homer T.E."/>
        </authorList>
    </citation>
    <scope>NUCLEOTIDE SEQUENCE</scope>
</reference>
<proteinExistence type="predicted"/>
<organism evidence="2">
    <name type="scientific">Pseudomonas phage HRDY3</name>
    <dbReference type="NCBI Taxonomy" id="3236930"/>
    <lineage>
        <taxon>Viruses</taxon>
    </lineage>
</organism>
<keyword evidence="1" id="KW-1133">Transmembrane helix</keyword>
<feature type="transmembrane region" description="Helical" evidence="1">
    <location>
        <begin position="48"/>
        <end position="72"/>
    </location>
</feature>
<evidence type="ECO:0008006" key="3">
    <source>
        <dbReference type="Google" id="ProtNLM"/>
    </source>
</evidence>
<accession>A0AB39CDM1</accession>
<name>A0AB39CDM1_9VIRU</name>